<evidence type="ECO:0000313" key="2">
    <source>
        <dbReference type="EMBL" id="KAJ7190426.1"/>
    </source>
</evidence>
<dbReference type="AlphaFoldDB" id="A0AAD6ULY4"/>
<reference evidence="2" key="1">
    <citation type="submission" date="2023-03" db="EMBL/GenBank/DDBJ databases">
        <title>Massive genome expansion in bonnet fungi (Mycena s.s.) driven by repeated elements and novel gene families across ecological guilds.</title>
        <authorList>
            <consortium name="Lawrence Berkeley National Laboratory"/>
            <person name="Harder C.B."/>
            <person name="Miyauchi S."/>
            <person name="Viragh M."/>
            <person name="Kuo A."/>
            <person name="Thoen E."/>
            <person name="Andreopoulos B."/>
            <person name="Lu D."/>
            <person name="Skrede I."/>
            <person name="Drula E."/>
            <person name="Henrissat B."/>
            <person name="Morin E."/>
            <person name="Kohler A."/>
            <person name="Barry K."/>
            <person name="LaButti K."/>
            <person name="Morin E."/>
            <person name="Salamov A."/>
            <person name="Lipzen A."/>
            <person name="Mereny Z."/>
            <person name="Hegedus B."/>
            <person name="Baldrian P."/>
            <person name="Stursova M."/>
            <person name="Weitz H."/>
            <person name="Taylor A."/>
            <person name="Grigoriev I.V."/>
            <person name="Nagy L.G."/>
            <person name="Martin F."/>
            <person name="Kauserud H."/>
        </authorList>
    </citation>
    <scope>NUCLEOTIDE SEQUENCE</scope>
    <source>
        <strain evidence="2">9144</strain>
    </source>
</reference>
<organism evidence="2 3">
    <name type="scientific">Mycena pura</name>
    <dbReference type="NCBI Taxonomy" id="153505"/>
    <lineage>
        <taxon>Eukaryota</taxon>
        <taxon>Fungi</taxon>
        <taxon>Dikarya</taxon>
        <taxon>Basidiomycota</taxon>
        <taxon>Agaricomycotina</taxon>
        <taxon>Agaricomycetes</taxon>
        <taxon>Agaricomycetidae</taxon>
        <taxon>Agaricales</taxon>
        <taxon>Marasmiineae</taxon>
        <taxon>Mycenaceae</taxon>
        <taxon>Mycena</taxon>
    </lineage>
</organism>
<dbReference type="InterPro" id="IPR001810">
    <property type="entry name" value="F-box_dom"/>
</dbReference>
<dbReference type="EMBL" id="JARJCW010000150">
    <property type="protein sequence ID" value="KAJ7190426.1"/>
    <property type="molecule type" value="Genomic_DNA"/>
</dbReference>
<evidence type="ECO:0000259" key="1">
    <source>
        <dbReference type="Pfam" id="PF00646"/>
    </source>
</evidence>
<sequence length="595" mass="65181">MDSQVDSIIVRENAPQLPYELVDQVLRNLKFCPDTLLTCSLVSHTWLGLSRSIMFSSIFLIPYSDKDIRAFTAPTISPYVRDIELLLVINWDETDVLSLLPKFPGLNTLRLRSDWGNFVTVVVAVEAQARSRKSRSVTTILKRALGAIGSLIGWNQLFGVTEPKLTNLRTVYLDYPWFNVQVLAAISPPALDTLYLTLHWSDSDPLDSLYQSLRAAGAGLRALVLSLHQDLCIRRPPAPLATNLRALRLCGPDPFDVLVANALHMFAFLLDAPQLEELVIEATDGSGIAEDLELRGELALILERLPALRTLRVVRSCNTIKYQYCPTIPKNVTLQIVPKEEHMIMKEHIVNVLRAAGGTRMYSAKAACATNTARRPVKMSFNTIKYQYCPTIRKIVTLQIVPKEEHMIMKEHSANRSSTSDSSWILAAAPAALILAGAFAGSAASGSWNLFGSLGEILEACDFERRFANTVLHVQTGGSGIAISMIQALSDFGEGAACGAVECIHVANQDSGGHVLIRVRRASRSGAIGPEAVVGVSVTQPLSLGIVYAVSWIIRQCFECRRKIQDNLTTITPCGNTGASAHAACPNRNKTPLRK</sequence>
<feature type="domain" description="F-box" evidence="1">
    <location>
        <begin position="16"/>
        <end position="53"/>
    </location>
</feature>
<keyword evidence="3" id="KW-1185">Reference proteome</keyword>
<comment type="caution">
    <text evidence="2">The sequence shown here is derived from an EMBL/GenBank/DDBJ whole genome shotgun (WGS) entry which is preliminary data.</text>
</comment>
<dbReference type="Proteomes" id="UP001219525">
    <property type="component" value="Unassembled WGS sequence"/>
</dbReference>
<evidence type="ECO:0000313" key="3">
    <source>
        <dbReference type="Proteomes" id="UP001219525"/>
    </source>
</evidence>
<dbReference type="Pfam" id="PF00646">
    <property type="entry name" value="F-box"/>
    <property type="match status" value="1"/>
</dbReference>
<proteinExistence type="predicted"/>
<gene>
    <name evidence="2" type="ORF">GGX14DRAFT_605848</name>
</gene>
<name>A0AAD6ULY4_9AGAR</name>
<protein>
    <recommendedName>
        <fullName evidence="1">F-box domain-containing protein</fullName>
    </recommendedName>
</protein>
<accession>A0AAD6ULY4</accession>